<evidence type="ECO:0000256" key="1">
    <source>
        <dbReference type="ARBA" id="ARBA00023015"/>
    </source>
</evidence>
<keyword evidence="1" id="KW-0805">Transcription regulation</keyword>
<dbReference type="PROSITE" id="PS01124">
    <property type="entry name" value="HTH_ARAC_FAMILY_2"/>
    <property type="match status" value="1"/>
</dbReference>
<dbReference type="InterPro" id="IPR009057">
    <property type="entry name" value="Homeodomain-like_sf"/>
</dbReference>
<name>A0A9D1ILJ1_9BACT</name>
<feature type="non-terminal residue" evidence="5">
    <location>
        <position position="1"/>
    </location>
</feature>
<dbReference type="Proteomes" id="UP000824076">
    <property type="component" value="Unassembled WGS sequence"/>
</dbReference>
<evidence type="ECO:0000256" key="3">
    <source>
        <dbReference type="ARBA" id="ARBA00023163"/>
    </source>
</evidence>
<dbReference type="Pfam" id="PF12833">
    <property type="entry name" value="HTH_18"/>
    <property type="match status" value="1"/>
</dbReference>
<protein>
    <submittedName>
        <fullName evidence="5">AraC family transcriptional regulator</fullName>
    </submittedName>
</protein>
<dbReference type="Gene3D" id="1.10.10.60">
    <property type="entry name" value="Homeodomain-like"/>
    <property type="match status" value="1"/>
</dbReference>
<comment type="caution">
    <text evidence="5">The sequence shown here is derived from an EMBL/GenBank/DDBJ whole genome shotgun (WGS) entry which is preliminary data.</text>
</comment>
<dbReference type="InterPro" id="IPR018060">
    <property type="entry name" value="HTH_AraC"/>
</dbReference>
<proteinExistence type="predicted"/>
<reference evidence="5" key="1">
    <citation type="submission" date="2020-10" db="EMBL/GenBank/DDBJ databases">
        <authorList>
            <person name="Gilroy R."/>
        </authorList>
    </citation>
    <scope>NUCLEOTIDE SEQUENCE</scope>
    <source>
        <strain evidence="5">17073</strain>
    </source>
</reference>
<evidence type="ECO:0000259" key="4">
    <source>
        <dbReference type="PROSITE" id="PS01124"/>
    </source>
</evidence>
<dbReference type="PANTHER" id="PTHR43280">
    <property type="entry name" value="ARAC-FAMILY TRANSCRIPTIONAL REGULATOR"/>
    <property type="match status" value="1"/>
</dbReference>
<feature type="domain" description="HTH araC/xylS-type" evidence="4">
    <location>
        <begin position="93"/>
        <end position="195"/>
    </location>
</feature>
<dbReference type="PRINTS" id="PR00032">
    <property type="entry name" value="HTHARAC"/>
</dbReference>
<evidence type="ECO:0000313" key="5">
    <source>
        <dbReference type="EMBL" id="HIU38791.1"/>
    </source>
</evidence>
<dbReference type="AlphaFoldDB" id="A0A9D1ILJ1"/>
<dbReference type="SUPFAM" id="SSF46689">
    <property type="entry name" value="Homeodomain-like"/>
    <property type="match status" value="1"/>
</dbReference>
<reference evidence="5" key="2">
    <citation type="journal article" date="2021" name="PeerJ">
        <title>Extensive microbial diversity within the chicken gut microbiome revealed by metagenomics and culture.</title>
        <authorList>
            <person name="Gilroy R."/>
            <person name="Ravi A."/>
            <person name="Getino M."/>
            <person name="Pursley I."/>
            <person name="Horton D.L."/>
            <person name="Alikhan N.F."/>
            <person name="Baker D."/>
            <person name="Gharbi K."/>
            <person name="Hall N."/>
            <person name="Watson M."/>
            <person name="Adriaenssens E.M."/>
            <person name="Foster-Nyarko E."/>
            <person name="Jarju S."/>
            <person name="Secka A."/>
            <person name="Antonio M."/>
            <person name="Oren A."/>
            <person name="Chaudhuri R.R."/>
            <person name="La Ragione R."/>
            <person name="Hildebrand F."/>
            <person name="Pallen M.J."/>
        </authorList>
    </citation>
    <scope>NUCLEOTIDE SEQUENCE</scope>
    <source>
        <strain evidence="5">17073</strain>
    </source>
</reference>
<dbReference type="InterPro" id="IPR020449">
    <property type="entry name" value="Tscrpt_reg_AraC-type_HTH"/>
</dbReference>
<organism evidence="5 6">
    <name type="scientific">Candidatus Limisoma intestinavium</name>
    <dbReference type="NCBI Taxonomy" id="2840856"/>
    <lineage>
        <taxon>Bacteria</taxon>
        <taxon>Pseudomonadati</taxon>
        <taxon>Bacteroidota</taxon>
        <taxon>Bacteroidia</taxon>
        <taxon>Bacteroidales</taxon>
        <taxon>Candidatus Limisoma</taxon>
    </lineage>
</organism>
<dbReference type="PANTHER" id="PTHR43280:SF32">
    <property type="entry name" value="TRANSCRIPTIONAL REGULATORY PROTEIN"/>
    <property type="match status" value="1"/>
</dbReference>
<sequence length="199" mass="23403">CLSESFVTSLAIRSNYGIIGHLSLLHNPVMKLSERDFRKCREDMLRLRERLSDTAHLFREEMIGHLLMAHILDLYDIHARGQNFRQVPERAQQILRAFIEMLYNGEYIHNRNLSHYASALCITPHYLTEICKNVSGRPASYWIDRFTILEIARLLRRKELPLMEVADRLNFSSLSYFTRYVRKRFGMTPSAYRDGYGGD</sequence>
<dbReference type="GO" id="GO:0003700">
    <property type="term" value="F:DNA-binding transcription factor activity"/>
    <property type="evidence" value="ECO:0007669"/>
    <property type="project" value="InterPro"/>
</dbReference>
<keyword evidence="2" id="KW-0238">DNA-binding</keyword>
<dbReference type="GO" id="GO:0043565">
    <property type="term" value="F:sequence-specific DNA binding"/>
    <property type="evidence" value="ECO:0007669"/>
    <property type="project" value="InterPro"/>
</dbReference>
<evidence type="ECO:0000256" key="2">
    <source>
        <dbReference type="ARBA" id="ARBA00023125"/>
    </source>
</evidence>
<dbReference type="SMART" id="SM00342">
    <property type="entry name" value="HTH_ARAC"/>
    <property type="match status" value="1"/>
</dbReference>
<evidence type="ECO:0000313" key="6">
    <source>
        <dbReference type="Proteomes" id="UP000824076"/>
    </source>
</evidence>
<gene>
    <name evidence="5" type="ORF">IAD18_03890</name>
</gene>
<keyword evidence="3" id="KW-0804">Transcription</keyword>
<dbReference type="EMBL" id="DVMS01000110">
    <property type="protein sequence ID" value="HIU38791.1"/>
    <property type="molecule type" value="Genomic_DNA"/>
</dbReference>
<accession>A0A9D1ILJ1</accession>